<accession>A0ABW4WTC4</accession>
<reference evidence="2" key="1">
    <citation type="journal article" date="2019" name="Int. J. Syst. Evol. Microbiol.">
        <title>The Global Catalogue of Microorganisms (GCM) 10K type strain sequencing project: providing services to taxonomists for standard genome sequencing and annotation.</title>
        <authorList>
            <consortium name="The Broad Institute Genomics Platform"/>
            <consortium name="The Broad Institute Genome Sequencing Center for Infectious Disease"/>
            <person name="Wu L."/>
            <person name="Ma J."/>
        </authorList>
    </citation>
    <scope>NUCLEOTIDE SEQUENCE [LARGE SCALE GENOMIC DNA]</scope>
    <source>
        <strain evidence="2">JCM 16545</strain>
    </source>
</reference>
<sequence length="144" mass="16983">MMLQLYDPKPIMMKHFFLIPLLICLLLSSCSTPESFKNFDSETWKNDRYACDNKRMQLVEDFEKIKQDLIGKKEYVIRNVLGKPDNEELLEGNQRNYYYYLEPGSQCTERNKMSEANRVGVRINAIGKASEIFYKDPIQKIKPE</sequence>
<dbReference type="Proteomes" id="UP001597369">
    <property type="component" value="Unassembled WGS sequence"/>
</dbReference>
<proteinExistence type="predicted"/>
<name>A0ABW4WTC4_9BACT</name>
<evidence type="ECO:0000313" key="2">
    <source>
        <dbReference type="Proteomes" id="UP001597369"/>
    </source>
</evidence>
<organism evidence="1 2">
    <name type="scientific">Pontibacter silvestris</name>
    <dbReference type="NCBI Taxonomy" id="2305183"/>
    <lineage>
        <taxon>Bacteria</taxon>
        <taxon>Pseudomonadati</taxon>
        <taxon>Bacteroidota</taxon>
        <taxon>Cytophagia</taxon>
        <taxon>Cytophagales</taxon>
        <taxon>Hymenobacteraceae</taxon>
        <taxon>Pontibacter</taxon>
    </lineage>
</organism>
<keyword evidence="2" id="KW-1185">Reference proteome</keyword>
<dbReference type="EMBL" id="JBHUHV010000014">
    <property type="protein sequence ID" value="MFD2066017.1"/>
    <property type="molecule type" value="Genomic_DNA"/>
</dbReference>
<protein>
    <recommendedName>
        <fullName evidence="3">Lipoprotein</fullName>
    </recommendedName>
</protein>
<evidence type="ECO:0008006" key="3">
    <source>
        <dbReference type="Google" id="ProtNLM"/>
    </source>
</evidence>
<gene>
    <name evidence="1" type="ORF">ACFSKU_03920</name>
</gene>
<evidence type="ECO:0000313" key="1">
    <source>
        <dbReference type="EMBL" id="MFD2066017.1"/>
    </source>
</evidence>
<comment type="caution">
    <text evidence="1">The sequence shown here is derived from an EMBL/GenBank/DDBJ whole genome shotgun (WGS) entry which is preliminary data.</text>
</comment>